<dbReference type="InterPro" id="IPR002172">
    <property type="entry name" value="LDrepeatLR_classA_rpt"/>
</dbReference>
<feature type="signal peptide" evidence="3">
    <location>
        <begin position="1"/>
        <end position="22"/>
    </location>
</feature>
<evidence type="ECO:0000256" key="1">
    <source>
        <dbReference type="ARBA" id="ARBA00023157"/>
    </source>
</evidence>
<comment type="caution">
    <text evidence="2">Lacks conserved residue(s) required for the propagation of feature annotation.</text>
</comment>
<dbReference type="SUPFAM" id="SSF57424">
    <property type="entry name" value="LDL receptor-like module"/>
    <property type="match status" value="1"/>
</dbReference>
<gene>
    <name evidence="4" type="ORF">OKA104_LOCUS40875</name>
</gene>
<dbReference type="EMBL" id="CAJOAY010009146">
    <property type="protein sequence ID" value="CAF4198864.1"/>
    <property type="molecule type" value="Genomic_DNA"/>
</dbReference>
<evidence type="ECO:0000256" key="3">
    <source>
        <dbReference type="SAM" id="SignalP"/>
    </source>
</evidence>
<dbReference type="InterPro" id="IPR036055">
    <property type="entry name" value="LDL_receptor-like_sf"/>
</dbReference>
<organism evidence="4 5">
    <name type="scientific">Adineta steineri</name>
    <dbReference type="NCBI Taxonomy" id="433720"/>
    <lineage>
        <taxon>Eukaryota</taxon>
        <taxon>Metazoa</taxon>
        <taxon>Spiralia</taxon>
        <taxon>Gnathifera</taxon>
        <taxon>Rotifera</taxon>
        <taxon>Eurotatoria</taxon>
        <taxon>Bdelloidea</taxon>
        <taxon>Adinetida</taxon>
        <taxon>Adinetidae</taxon>
        <taxon>Adineta</taxon>
    </lineage>
</organism>
<comment type="caution">
    <text evidence="4">The sequence shown here is derived from an EMBL/GenBank/DDBJ whole genome shotgun (WGS) entry which is preliminary data.</text>
</comment>
<protein>
    <submittedName>
        <fullName evidence="4">Uncharacterized protein</fullName>
    </submittedName>
</protein>
<evidence type="ECO:0000313" key="4">
    <source>
        <dbReference type="EMBL" id="CAF4198864.1"/>
    </source>
</evidence>
<evidence type="ECO:0000313" key="5">
    <source>
        <dbReference type="Proteomes" id="UP000663881"/>
    </source>
</evidence>
<proteinExistence type="predicted"/>
<feature type="non-terminal residue" evidence="4">
    <location>
        <position position="331"/>
    </location>
</feature>
<dbReference type="AlphaFoldDB" id="A0A820BY44"/>
<reference evidence="4" key="1">
    <citation type="submission" date="2021-02" db="EMBL/GenBank/DDBJ databases">
        <authorList>
            <person name="Nowell W R."/>
        </authorList>
    </citation>
    <scope>NUCLEOTIDE SEQUENCE</scope>
</reference>
<keyword evidence="3" id="KW-0732">Signal</keyword>
<feature type="chain" id="PRO_5032998009" evidence="3">
    <location>
        <begin position="23"/>
        <end position="331"/>
    </location>
</feature>
<evidence type="ECO:0000256" key="2">
    <source>
        <dbReference type="PROSITE-ProRule" id="PRU00124"/>
    </source>
</evidence>
<dbReference type="Gene3D" id="4.10.400.10">
    <property type="entry name" value="Low-density Lipoprotein Receptor"/>
    <property type="match status" value="1"/>
</dbReference>
<name>A0A820BY44_9BILA</name>
<dbReference type="SMART" id="SM00192">
    <property type="entry name" value="LDLa"/>
    <property type="match status" value="1"/>
</dbReference>
<dbReference type="PROSITE" id="PS50068">
    <property type="entry name" value="LDLRA_2"/>
    <property type="match status" value="1"/>
</dbReference>
<sequence>MMHWQLLYFIILLPLIIIKSNASFLYNTIDNSKTIFDCFDSYIVDDRYSYEHVSFRANHLIPYCRRPLSIDRTNKIQGYIENTYTFKDLRLQGITSENLFQWSISIDIIEQYSIYLIKKNIEFDEFIFNNCSSSWFGSNCQYTFNLNIPIESFGDFVNSSFVARRGYYGKILIHTCYRHLSGCYRGPEPMCLDWREICDGKIDCIGDNFGIDEEYCDELEINECKEDEYRCHNGAQCIPFEFFRDDHQSKDCLDGTDEAEDDSLEAIALDRLRFDCIESMMFACEERTCRQPHEFSCGDGACTNYYAIFYLFDFYQIACLSTGRAAYYRQA</sequence>
<dbReference type="Proteomes" id="UP000663881">
    <property type="component" value="Unassembled WGS sequence"/>
</dbReference>
<accession>A0A820BY44</accession>
<keyword evidence="1" id="KW-1015">Disulfide bond</keyword>